<dbReference type="EMBL" id="HBUF01385247">
    <property type="protein sequence ID" value="CAG6731899.1"/>
    <property type="molecule type" value="Transcribed_RNA"/>
</dbReference>
<proteinExistence type="predicted"/>
<dbReference type="AlphaFoldDB" id="A0A8D8YN30"/>
<accession>A0A8D8YN30</accession>
<evidence type="ECO:0000313" key="2">
    <source>
        <dbReference type="EMBL" id="CAG6731899.1"/>
    </source>
</evidence>
<keyword evidence="1" id="KW-0732">Signal</keyword>
<sequence length="133" mass="15607">MLLVAQNVLCLGLIVSPICLKVHYTILNSYAKKMGTIHTNSRGKPIFYTNIMKNEHVEVDCEANNSLNNTTLALNLPFDETRKINEKKYRQLCSEYDYYFFKQIVKYHQTLRNMTEEVRRLLRVLCQISSNIK</sequence>
<feature type="signal peptide" evidence="1">
    <location>
        <begin position="1"/>
        <end position="20"/>
    </location>
</feature>
<protein>
    <submittedName>
        <fullName evidence="2">Uncharacterized protein</fullName>
    </submittedName>
</protein>
<feature type="chain" id="PRO_5034445409" evidence="1">
    <location>
        <begin position="21"/>
        <end position="133"/>
    </location>
</feature>
<name>A0A8D8YN30_9HEMI</name>
<organism evidence="2">
    <name type="scientific">Cacopsylla melanoneura</name>
    <dbReference type="NCBI Taxonomy" id="428564"/>
    <lineage>
        <taxon>Eukaryota</taxon>
        <taxon>Metazoa</taxon>
        <taxon>Ecdysozoa</taxon>
        <taxon>Arthropoda</taxon>
        <taxon>Hexapoda</taxon>
        <taxon>Insecta</taxon>
        <taxon>Pterygota</taxon>
        <taxon>Neoptera</taxon>
        <taxon>Paraneoptera</taxon>
        <taxon>Hemiptera</taxon>
        <taxon>Sternorrhyncha</taxon>
        <taxon>Psylloidea</taxon>
        <taxon>Psyllidae</taxon>
        <taxon>Psyllinae</taxon>
        <taxon>Cacopsylla</taxon>
    </lineage>
</organism>
<reference evidence="2" key="1">
    <citation type="submission" date="2021-05" db="EMBL/GenBank/DDBJ databases">
        <authorList>
            <person name="Alioto T."/>
            <person name="Alioto T."/>
            <person name="Gomez Garrido J."/>
        </authorList>
    </citation>
    <scope>NUCLEOTIDE SEQUENCE</scope>
</reference>
<evidence type="ECO:0000256" key="1">
    <source>
        <dbReference type="SAM" id="SignalP"/>
    </source>
</evidence>